<dbReference type="Proteomes" id="UP000193623">
    <property type="component" value="Unassembled WGS sequence"/>
</dbReference>
<organism evidence="2 3">
    <name type="scientific">Pseudooctadecabacter jejudonensis</name>
    <dbReference type="NCBI Taxonomy" id="1391910"/>
    <lineage>
        <taxon>Bacteria</taxon>
        <taxon>Pseudomonadati</taxon>
        <taxon>Pseudomonadota</taxon>
        <taxon>Alphaproteobacteria</taxon>
        <taxon>Rhodobacterales</taxon>
        <taxon>Paracoccaceae</taxon>
        <taxon>Pseudooctadecabacter</taxon>
    </lineage>
</organism>
<dbReference type="OrthoDB" id="9850682at2"/>
<dbReference type="EMBL" id="FWFT01000001">
    <property type="protein sequence ID" value="SLN12118.1"/>
    <property type="molecule type" value="Genomic_DNA"/>
</dbReference>
<reference evidence="2 3" key="1">
    <citation type="submission" date="2017-03" db="EMBL/GenBank/DDBJ databases">
        <authorList>
            <person name="Afonso C.L."/>
            <person name="Miller P.J."/>
            <person name="Scott M.A."/>
            <person name="Spackman E."/>
            <person name="Goraichik I."/>
            <person name="Dimitrov K.M."/>
            <person name="Suarez D.L."/>
            <person name="Swayne D.E."/>
        </authorList>
    </citation>
    <scope>NUCLEOTIDE SEQUENCE [LARGE SCALE GENOMIC DNA]</scope>
    <source>
        <strain evidence="2 3">CECT 8397</strain>
    </source>
</reference>
<evidence type="ECO:0000256" key="1">
    <source>
        <dbReference type="SAM" id="SignalP"/>
    </source>
</evidence>
<dbReference type="AlphaFoldDB" id="A0A1Y5R985"/>
<proteinExistence type="predicted"/>
<evidence type="ECO:0000313" key="3">
    <source>
        <dbReference type="Proteomes" id="UP000193623"/>
    </source>
</evidence>
<keyword evidence="3" id="KW-1185">Reference proteome</keyword>
<evidence type="ECO:0008006" key="4">
    <source>
        <dbReference type="Google" id="ProtNLM"/>
    </source>
</evidence>
<protein>
    <recommendedName>
        <fullName evidence="4">Lipoprotein</fullName>
    </recommendedName>
</protein>
<accession>A0A1Y5R985</accession>
<dbReference type="RefSeq" id="WP_085862653.1">
    <property type="nucleotide sequence ID" value="NZ_FWFT01000001.1"/>
</dbReference>
<name>A0A1Y5R985_9RHOB</name>
<evidence type="ECO:0000313" key="2">
    <source>
        <dbReference type="EMBL" id="SLN12118.1"/>
    </source>
</evidence>
<feature type="chain" id="PRO_5012825410" description="Lipoprotein" evidence="1">
    <location>
        <begin position="24"/>
        <end position="120"/>
    </location>
</feature>
<keyword evidence="1" id="KW-0732">Signal</keyword>
<feature type="signal peptide" evidence="1">
    <location>
        <begin position="1"/>
        <end position="23"/>
    </location>
</feature>
<dbReference type="PROSITE" id="PS51257">
    <property type="entry name" value="PROKAR_LIPOPROTEIN"/>
    <property type="match status" value="1"/>
</dbReference>
<sequence length="120" mass="12207">MTKLLPLLALPVLGGCAIAAALAGDGEPVGVLNGKTLYAASCTVDLSTAGQEGLFGTGTIPLYGNCQVAAANRCGEGAFTITNVEQAPPRMLSETVQTGTMIQRRTFPASATTLQFTCNG</sequence>
<gene>
    <name evidence="2" type="ORF">PSJ8397_00146</name>
</gene>